<feature type="region of interest" description="Disordered" evidence="1">
    <location>
        <begin position="66"/>
        <end position="104"/>
    </location>
</feature>
<dbReference type="Proteomes" id="UP000006727">
    <property type="component" value="Chromosome 19"/>
</dbReference>
<protein>
    <submittedName>
        <fullName evidence="2 3">Uncharacterized protein</fullName>
    </submittedName>
</protein>
<name>A0A2K1IXI4_PHYPA</name>
<evidence type="ECO:0000313" key="2">
    <source>
        <dbReference type="EMBL" id="PNR33993.1"/>
    </source>
</evidence>
<reference evidence="3" key="3">
    <citation type="submission" date="2020-12" db="UniProtKB">
        <authorList>
            <consortium name="EnsemblPlants"/>
        </authorList>
    </citation>
    <scope>IDENTIFICATION</scope>
</reference>
<evidence type="ECO:0000313" key="3">
    <source>
        <dbReference type="EnsemblPlants" id="PAC:32938024.CDS.1"/>
    </source>
</evidence>
<gene>
    <name evidence="2" type="ORF">PHYPA_023809</name>
</gene>
<evidence type="ECO:0000313" key="4">
    <source>
        <dbReference type="Proteomes" id="UP000006727"/>
    </source>
</evidence>
<dbReference type="Gramene" id="Pp3c19_7009V3.1">
    <property type="protein sequence ID" value="PAC:32938024.CDS.1"/>
    <property type="gene ID" value="Pp3c19_7009"/>
</dbReference>
<dbReference type="InParanoid" id="A0A2K1IXI4"/>
<dbReference type="EnsemblPlants" id="Pp3c19_7009V3.1">
    <property type="protein sequence ID" value="PAC:32938024.CDS.1"/>
    <property type="gene ID" value="Pp3c19_7009"/>
</dbReference>
<sequence>MKIETTNCIPPEDRLVDVKIVVSKISKNGAPPNLLKSQEVKSVTERALLMQLAVVTLGTRDTEFCHKPHEPSNAAMKSALYARRKRPRPSSHLSSNKSDCTAHF</sequence>
<keyword evidence="4" id="KW-1185">Reference proteome</keyword>
<proteinExistence type="predicted"/>
<feature type="compositionally biased region" description="Polar residues" evidence="1">
    <location>
        <begin position="91"/>
        <end position="104"/>
    </location>
</feature>
<reference evidence="2 4" key="2">
    <citation type="journal article" date="2018" name="Plant J.">
        <title>The Physcomitrella patens chromosome-scale assembly reveals moss genome structure and evolution.</title>
        <authorList>
            <person name="Lang D."/>
            <person name="Ullrich K.K."/>
            <person name="Murat F."/>
            <person name="Fuchs J."/>
            <person name="Jenkins J."/>
            <person name="Haas F.B."/>
            <person name="Piednoel M."/>
            <person name="Gundlach H."/>
            <person name="Van Bel M."/>
            <person name="Meyberg R."/>
            <person name="Vives C."/>
            <person name="Morata J."/>
            <person name="Symeonidi A."/>
            <person name="Hiss M."/>
            <person name="Muchero W."/>
            <person name="Kamisugi Y."/>
            <person name="Saleh O."/>
            <person name="Blanc G."/>
            <person name="Decker E.L."/>
            <person name="van Gessel N."/>
            <person name="Grimwood J."/>
            <person name="Hayes R.D."/>
            <person name="Graham S.W."/>
            <person name="Gunter L.E."/>
            <person name="McDaniel S.F."/>
            <person name="Hoernstein S.N.W."/>
            <person name="Larsson A."/>
            <person name="Li F.W."/>
            <person name="Perroud P.F."/>
            <person name="Phillips J."/>
            <person name="Ranjan P."/>
            <person name="Rokshar D.S."/>
            <person name="Rothfels C.J."/>
            <person name="Schneider L."/>
            <person name="Shu S."/>
            <person name="Stevenson D.W."/>
            <person name="Thummler F."/>
            <person name="Tillich M."/>
            <person name="Villarreal Aguilar J.C."/>
            <person name="Widiez T."/>
            <person name="Wong G.K."/>
            <person name="Wymore A."/>
            <person name="Zhang Y."/>
            <person name="Zimmer A.D."/>
            <person name="Quatrano R.S."/>
            <person name="Mayer K.F.X."/>
            <person name="Goodstein D."/>
            <person name="Casacuberta J.M."/>
            <person name="Vandepoele K."/>
            <person name="Reski R."/>
            <person name="Cuming A.C."/>
            <person name="Tuskan G.A."/>
            <person name="Maumus F."/>
            <person name="Salse J."/>
            <person name="Schmutz J."/>
            <person name="Rensing S.A."/>
        </authorList>
    </citation>
    <scope>NUCLEOTIDE SEQUENCE [LARGE SCALE GENOMIC DNA]</scope>
    <source>
        <strain evidence="3 4">cv. Gransden 2004</strain>
    </source>
</reference>
<dbReference type="AlphaFoldDB" id="A0A2K1IXI4"/>
<accession>A0A2K1IXI4</accession>
<organism evidence="2">
    <name type="scientific">Physcomitrium patens</name>
    <name type="common">Spreading-leaved earth moss</name>
    <name type="synonym">Physcomitrella patens</name>
    <dbReference type="NCBI Taxonomy" id="3218"/>
    <lineage>
        <taxon>Eukaryota</taxon>
        <taxon>Viridiplantae</taxon>
        <taxon>Streptophyta</taxon>
        <taxon>Embryophyta</taxon>
        <taxon>Bryophyta</taxon>
        <taxon>Bryophytina</taxon>
        <taxon>Bryopsida</taxon>
        <taxon>Funariidae</taxon>
        <taxon>Funariales</taxon>
        <taxon>Funariaceae</taxon>
        <taxon>Physcomitrium</taxon>
    </lineage>
</organism>
<evidence type="ECO:0000256" key="1">
    <source>
        <dbReference type="SAM" id="MobiDB-lite"/>
    </source>
</evidence>
<reference evidence="2 4" key="1">
    <citation type="journal article" date="2008" name="Science">
        <title>The Physcomitrella genome reveals evolutionary insights into the conquest of land by plants.</title>
        <authorList>
            <person name="Rensing S."/>
            <person name="Lang D."/>
            <person name="Zimmer A."/>
            <person name="Terry A."/>
            <person name="Salamov A."/>
            <person name="Shapiro H."/>
            <person name="Nishiyama T."/>
            <person name="Perroud P.-F."/>
            <person name="Lindquist E."/>
            <person name="Kamisugi Y."/>
            <person name="Tanahashi T."/>
            <person name="Sakakibara K."/>
            <person name="Fujita T."/>
            <person name="Oishi K."/>
            <person name="Shin-I T."/>
            <person name="Kuroki Y."/>
            <person name="Toyoda A."/>
            <person name="Suzuki Y."/>
            <person name="Hashimoto A."/>
            <person name="Yamaguchi K."/>
            <person name="Sugano A."/>
            <person name="Kohara Y."/>
            <person name="Fujiyama A."/>
            <person name="Anterola A."/>
            <person name="Aoki S."/>
            <person name="Ashton N."/>
            <person name="Barbazuk W.B."/>
            <person name="Barker E."/>
            <person name="Bennetzen J."/>
            <person name="Bezanilla M."/>
            <person name="Blankenship R."/>
            <person name="Cho S.H."/>
            <person name="Dutcher S."/>
            <person name="Estelle M."/>
            <person name="Fawcett J.A."/>
            <person name="Gundlach H."/>
            <person name="Hanada K."/>
            <person name="Heyl A."/>
            <person name="Hicks K.A."/>
            <person name="Hugh J."/>
            <person name="Lohr M."/>
            <person name="Mayer K."/>
            <person name="Melkozernov A."/>
            <person name="Murata T."/>
            <person name="Nelson D."/>
            <person name="Pils B."/>
            <person name="Prigge M."/>
            <person name="Reiss B."/>
            <person name="Renner T."/>
            <person name="Rombauts S."/>
            <person name="Rushton P."/>
            <person name="Sanderfoot A."/>
            <person name="Schween G."/>
            <person name="Shiu S.-H."/>
            <person name="Stueber K."/>
            <person name="Theodoulou F.L."/>
            <person name="Tu H."/>
            <person name="Van de Peer Y."/>
            <person name="Verrier P.J."/>
            <person name="Waters E."/>
            <person name="Wood A."/>
            <person name="Yang L."/>
            <person name="Cove D."/>
            <person name="Cuming A."/>
            <person name="Hasebe M."/>
            <person name="Lucas S."/>
            <person name="Mishler D.B."/>
            <person name="Reski R."/>
            <person name="Grigoriev I."/>
            <person name="Quatrano R.S."/>
            <person name="Boore J.L."/>
        </authorList>
    </citation>
    <scope>NUCLEOTIDE SEQUENCE [LARGE SCALE GENOMIC DNA]</scope>
    <source>
        <strain evidence="3 4">cv. Gransden 2004</strain>
    </source>
</reference>
<dbReference type="EMBL" id="ABEU02000019">
    <property type="protein sequence ID" value="PNR33993.1"/>
    <property type="molecule type" value="Genomic_DNA"/>
</dbReference>